<proteinExistence type="predicted"/>
<dbReference type="KEGG" id="thel:IG193_00810"/>
<organism evidence="1 2">
    <name type="scientific">Infirmifilum lucidum</name>
    <dbReference type="NCBI Taxonomy" id="2776706"/>
    <lineage>
        <taxon>Archaea</taxon>
        <taxon>Thermoproteota</taxon>
        <taxon>Thermoprotei</taxon>
        <taxon>Thermofilales</taxon>
        <taxon>Thermofilaceae</taxon>
        <taxon>Infirmifilum</taxon>
    </lineage>
</organism>
<sequence>MSREGRLVQNIGGIANYDMLILPRVDASVVILSGGGARNKTLVKWLEKELKSRGLRLAMSEEYRL</sequence>
<dbReference type="Proteomes" id="UP000594121">
    <property type="component" value="Chromosome"/>
</dbReference>
<dbReference type="InParanoid" id="A0A7L9FGV5"/>
<evidence type="ECO:0000313" key="1">
    <source>
        <dbReference type="EMBL" id="QOJ79040.1"/>
    </source>
</evidence>
<dbReference type="EMBL" id="CP062310">
    <property type="protein sequence ID" value="QOJ79040.1"/>
    <property type="molecule type" value="Genomic_DNA"/>
</dbReference>
<reference evidence="1 2" key="1">
    <citation type="submission" date="2020-10" db="EMBL/GenBank/DDBJ databases">
        <title>Thermofilum lucidum 3507LT sp. nov. a novel member of Thermofilaceae family isolated from Chile hot spring, and proposal of description order Thermofilales.</title>
        <authorList>
            <person name="Zayulina K.S."/>
            <person name="Elcheninov A.G."/>
            <person name="Toshchakov S.V."/>
            <person name="Kublanov I.V."/>
        </authorList>
    </citation>
    <scope>NUCLEOTIDE SEQUENCE [LARGE SCALE GENOMIC DNA]</scope>
    <source>
        <strain evidence="1 2">3507LT</strain>
    </source>
</reference>
<accession>A0A7L9FGV5</accession>
<dbReference type="RefSeq" id="WP_192819012.1">
    <property type="nucleotide sequence ID" value="NZ_CP062310.1"/>
</dbReference>
<name>A0A7L9FGV5_9CREN</name>
<dbReference type="AlphaFoldDB" id="A0A7L9FGV5"/>
<keyword evidence="2" id="KW-1185">Reference proteome</keyword>
<dbReference type="GeneID" id="59148392"/>
<evidence type="ECO:0000313" key="2">
    <source>
        <dbReference type="Proteomes" id="UP000594121"/>
    </source>
</evidence>
<protein>
    <submittedName>
        <fullName evidence="1">Uncharacterized protein</fullName>
    </submittedName>
</protein>
<gene>
    <name evidence="1" type="ORF">IG193_00810</name>
</gene>